<gene>
    <name evidence="1" type="ORF">TNCT_355401</name>
</gene>
<evidence type="ECO:0000313" key="2">
    <source>
        <dbReference type="Proteomes" id="UP000887116"/>
    </source>
</evidence>
<evidence type="ECO:0000313" key="1">
    <source>
        <dbReference type="EMBL" id="GFQ75274.1"/>
    </source>
</evidence>
<comment type="caution">
    <text evidence="1">The sequence shown here is derived from an EMBL/GenBank/DDBJ whole genome shotgun (WGS) entry which is preliminary data.</text>
</comment>
<proteinExistence type="predicted"/>
<sequence length="124" mass="13778">MPTNSNPNPGFHPIDPGIQCKFYKAAHSDVYHQKNNSSPTLMVVVMGLSSSSLLKKFLHGKTVIEMQANFSILSVFVQFHALKVDVKDAVLMYSHGNSFQCNMLCPLRLNTGESHQTDRRGVTV</sequence>
<dbReference type="AlphaFoldDB" id="A0A8X6KIW0"/>
<keyword evidence="2" id="KW-1185">Reference proteome</keyword>
<accession>A0A8X6KIW0</accession>
<dbReference type="EMBL" id="BMAO01021546">
    <property type="protein sequence ID" value="GFQ75274.1"/>
    <property type="molecule type" value="Genomic_DNA"/>
</dbReference>
<dbReference type="Proteomes" id="UP000887116">
    <property type="component" value="Unassembled WGS sequence"/>
</dbReference>
<name>A0A8X6KIW0_TRICU</name>
<reference evidence="1" key="1">
    <citation type="submission" date="2020-07" db="EMBL/GenBank/DDBJ databases">
        <title>Multicomponent nature underlies the extraordinary mechanical properties of spider dragline silk.</title>
        <authorList>
            <person name="Kono N."/>
            <person name="Nakamura H."/>
            <person name="Mori M."/>
            <person name="Yoshida Y."/>
            <person name="Ohtoshi R."/>
            <person name="Malay A.D."/>
            <person name="Moran D.A.P."/>
            <person name="Tomita M."/>
            <person name="Numata K."/>
            <person name="Arakawa K."/>
        </authorList>
    </citation>
    <scope>NUCLEOTIDE SEQUENCE</scope>
</reference>
<protein>
    <submittedName>
        <fullName evidence="1">Uncharacterized protein</fullName>
    </submittedName>
</protein>
<organism evidence="1 2">
    <name type="scientific">Trichonephila clavata</name>
    <name type="common">Joro spider</name>
    <name type="synonym">Nephila clavata</name>
    <dbReference type="NCBI Taxonomy" id="2740835"/>
    <lineage>
        <taxon>Eukaryota</taxon>
        <taxon>Metazoa</taxon>
        <taxon>Ecdysozoa</taxon>
        <taxon>Arthropoda</taxon>
        <taxon>Chelicerata</taxon>
        <taxon>Arachnida</taxon>
        <taxon>Araneae</taxon>
        <taxon>Araneomorphae</taxon>
        <taxon>Entelegynae</taxon>
        <taxon>Araneoidea</taxon>
        <taxon>Nephilidae</taxon>
        <taxon>Trichonephila</taxon>
    </lineage>
</organism>